<accession>A0A5S4FR83</accession>
<comment type="caution">
    <text evidence="1">The sequence shown here is derived from an EMBL/GenBank/DDBJ whole genome shotgun (WGS) entry which is preliminary data.</text>
</comment>
<reference evidence="1 2" key="1">
    <citation type="submission" date="2019-05" db="EMBL/GenBank/DDBJ databases">
        <title>Draft genome sequence of Nonomuraea turkmeniaca DSM 43926.</title>
        <authorList>
            <person name="Saricaoglu S."/>
            <person name="Isik K."/>
        </authorList>
    </citation>
    <scope>NUCLEOTIDE SEQUENCE [LARGE SCALE GENOMIC DNA]</scope>
    <source>
        <strain evidence="1 2">DSM 43926</strain>
    </source>
</reference>
<dbReference type="AlphaFoldDB" id="A0A5S4FR83"/>
<evidence type="ECO:0000313" key="2">
    <source>
        <dbReference type="Proteomes" id="UP000309128"/>
    </source>
</evidence>
<proteinExistence type="predicted"/>
<protein>
    <submittedName>
        <fullName evidence="1">Uncharacterized protein</fullName>
    </submittedName>
</protein>
<sequence length="118" mass="11418">MKTTVPLAVGVTTMVIVGMGKGAPDVMAVAGAAVPVATTCAEATGAPLGLTVPAAVTMLLGLIEAVASKGLAAGWMISHVRVAVELGLGREAGVFTSMEKVTVVVGIAPPAGAAPVQA</sequence>
<gene>
    <name evidence="1" type="ORF">ETD86_08840</name>
</gene>
<organism evidence="1 2">
    <name type="scientific">Nonomuraea turkmeniaca</name>
    <dbReference type="NCBI Taxonomy" id="103838"/>
    <lineage>
        <taxon>Bacteria</taxon>
        <taxon>Bacillati</taxon>
        <taxon>Actinomycetota</taxon>
        <taxon>Actinomycetes</taxon>
        <taxon>Streptosporangiales</taxon>
        <taxon>Streptosporangiaceae</taxon>
        <taxon>Nonomuraea</taxon>
    </lineage>
</organism>
<name>A0A5S4FR83_9ACTN</name>
<keyword evidence="2" id="KW-1185">Reference proteome</keyword>
<evidence type="ECO:0000313" key="1">
    <source>
        <dbReference type="EMBL" id="TMR23202.1"/>
    </source>
</evidence>
<dbReference type="EMBL" id="VCKY01000021">
    <property type="protein sequence ID" value="TMR23202.1"/>
    <property type="molecule type" value="Genomic_DNA"/>
</dbReference>
<dbReference type="Proteomes" id="UP000309128">
    <property type="component" value="Unassembled WGS sequence"/>
</dbReference>